<proteinExistence type="predicted"/>
<evidence type="ECO:0000313" key="1">
    <source>
        <dbReference type="EMBL" id="CAB4130722.1"/>
    </source>
</evidence>
<protein>
    <submittedName>
        <fullName evidence="1">Uncharacterized protein</fullName>
    </submittedName>
</protein>
<sequence>MRSVFVLVALAIGCLAACEDRYRYFCQDPKNFQAKRCQKPDCQFSQDCPEYLVAPILEKKVEPTQPTPNPVPDNR</sequence>
<gene>
    <name evidence="1" type="ORF">UFOVP123_28</name>
</gene>
<dbReference type="EMBL" id="LR796244">
    <property type="protein sequence ID" value="CAB4130722.1"/>
    <property type="molecule type" value="Genomic_DNA"/>
</dbReference>
<reference evidence="1" key="1">
    <citation type="submission" date="2020-04" db="EMBL/GenBank/DDBJ databases">
        <authorList>
            <person name="Chiriac C."/>
            <person name="Salcher M."/>
            <person name="Ghai R."/>
            <person name="Kavagutti S V."/>
        </authorList>
    </citation>
    <scope>NUCLEOTIDE SEQUENCE</scope>
</reference>
<organism evidence="1">
    <name type="scientific">uncultured Caudovirales phage</name>
    <dbReference type="NCBI Taxonomy" id="2100421"/>
    <lineage>
        <taxon>Viruses</taxon>
        <taxon>Duplodnaviria</taxon>
        <taxon>Heunggongvirae</taxon>
        <taxon>Uroviricota</taxon>
        <taxon>Caudoviricetes</taxon>
        <taxon>Peduoviridae</taxon>
        <taxon>Maltschvirus</taxon>
        <taxon>Maltschvirus maltsch</taxon>
    </lineage>
</organism>
<name>A0A6J5LB68_9CAUD</name>
<accession>A0A6J5LB68</accession>